<dbReference type="Proteomes" id="UP000606008">
    <property type="component" value="Unassembled WGS sequence"/>
</dbReference>
<reference evidence="2" key="1">
    <citation type="submission" date="2019-09" db="EMBL/GenBank/DDBJ databases">
        <authorList>
            <person name="Jung D.-H."/>
        </authorList>
    </citation>
    <scope>NUCLEOTIDE SEQUENCE [LARGE SCALE GENOMIC DNA]</scope>
    <source>
        <strain evidence="2">JA-25</strain>
    </source>
</reference>
<sequence length="173" mass="19073">MKPLSILILATLSLMNLDCKRVTDASPVKDPTPFFDQVNIAFDNAQLQCLTDQWYRRTYKNEQPIAFRVINDASTYATLFPCNLVTSLPVVNFATSSLLIGMKADYGEFINTPVNISQITQTLTPTTSGNYTLQVRVSGKASKDGKGGEWFAFAAVVPKLTGTVSLAMIYQFN</sequence>
<protein>
    <submittedName>
        <fullName evidence="1">Uncharacterized protein</fullName>
    </submittedName>
</protein>
<evidence type="ECO:0000313" key="1">
    <source>
        <dbReference type="EMBL" id="NID10595.1"/>
    </source>
</evidence>
<reference evidence="2" key="2">
    <citation type="submission" date="2023-07" db="EMBL/GenBank/DDBJ databases">
        <authorList>
            <person name="Jung D.-H."/>
        </authorList>
    </citation>
    <scope>NUCLEOTIDE SEQUENCE [LARGE SCALE GENOMIC DNA]</scope>
    <source>
        <strain evidence="2">JA-25</strain>
    </source>
</reference>
<name>A0ABX0QDY4_9BACT</name>
<evidence type="ECO:0000313" key="2">
    <source>
        <dbReference type="Proteomes" id="UP000606008"/>
    </source>
</evidence>
<dbReference type="RefSeq" id="WP_166691844.1">
    <property type="nucleotide sequence ID" value="NZ_WAEL01000003.1"/>
</dbReference>
<accession>A0ABX0QDY4</accession>
<proteinExistence type="predicted"/>
<organism evidence="1 2">
    <name type="scientific">Fibrivirga algicola</name>
    <dbReference type="NCBI Taxonomy" id="2950420"/>
    <lineage>
        <taxon>Bacteria</taxon>
        <taxon>Pseudomonadati</taxon>
        <taxon>Bacteroidota</taxon>
        <taxon>Cytophagia</taxon>
        <taxon>Cytophagales</taxon>
        <taxon>Spirosomataceae</taxon>
        <taxon>Fibrivirga</taxon>
    </lineage>
</organism>
<dbReference type="EMBL" id="WAEL01000003">
    <property type="protein sequence ID" value="NID10595.1"/>
    <property type="molecule type" value="Genomic_DNA"/>
</dbReference>
<comment type="caution">
    <text evidence="1">The sequence shown here is derived from an EMBL/GenBank/DDBJ whole genome shotgun (WGS) entry which is preliminary data.</text>
</comment>
<gene>
    <name evidence="1" type="ORF">F7231_10475</name>
</gene>
<keyword evidence="2" id="KW-1185">Reference proteome</keyword>